<dbReference type="AlphaFoldDB" id="A0A1Z4EIL8"/>
<dbReference type="Proteomes" id="UP000217736">
    <property type="component" value="Chromosome"/>
</dbReference>
<organism evidence="3 4">
    <name type="scientific">Mycobacterium shigaense</name>
    <dbReference type="NCBI Taxonomy" id="722731"/>
    <lineage>
        <taxon>Bacteria</taxon>
        <taxon>Bacillati</taxon>
        <taxon>Actinomycetota</taxon>
        <taxon>Actinomycetes</taxon>
        <taxon>Mycobacteriales</taxon>
        <taxon>Mycobacteriaceae</taxon>
        <taxon>Mycobacterium</taxon>
        <taxon>Mycobacterium simiae complex</taxon>
    </lineage>
</organism>
<gene>
    <name evidence="3" type="ORF">MSG_02674</name>
</gene>
<evidence type="ECO:0000313" key="3">
    <source>
        <dbReference type="EMBL" id="BAX92818.1"/>
    </source>
</evidence>
<protein>
    <recommendedName>
        <fullName evidence="2">DUF7159 domain-containing protein</fullName>
    </recommendedName>
</protein>
<feature type="domain" description="DUF7159" evidence="2">
    <location>
        <begin position="37"/>
        <end position="264"/>
    </location>
</feature>
<reference evidence="4" key="1">
    <citation type="submission" date="2017-06" db="EMBL/GenBank/DDBJ databases">
        <title>Complete Genome Sequence of Mycobacterium shigaense.</title>
        <authorList>
            <person name="Fukano H."/>
            <person name="Yoshida M."/>
            <person name="Kazumi Y."/>
            <person name="Ogura Y."/>
            <person name="Mitarai S."/>
            <person name="Hayashi T."/>
            <person name="Hoshino Y."/>
        </authorList>
    </citation>
    <scope>NUCLEOTIDE SEQUENCE [LARGE SCALE GENOMIC DNA]</scope>
    <source>
        <strain evidence="4">UN-152</strain>
    </source>
</reference>
<dbReference type="Pfam" id="PF23717">
    <property type="entry name" value="DUF7159"/>
    <property type="match status" value="1"/>
</dbReference>
<dbReference type="EMBL" id="AP018164">
    <property type="protein sequence ID" value="BAX92818.1"/>
    <property type="molecule type" value="Genomic_DNA"/>
</dbReference>
<evidence type="ECO:0000313" key="4">
    <source>
        <dbReference type="Proteomes" id="UP000217736"/>
    </source>
</evidence>
<feature type="compositionally biased region" description="Low complexity" evidence="1">
    <location>
        <begin position="328"/>
        <end position="355"/>
    </location>
</feature>
<name>A0A1Z4EIL8_9MYCO</name>
<feature type="region of interest" description="Disordered" evidence="1">
    <location>
        <begin position="317"/>
        <end position="409"/>
    </location>
</feature>
<dbReference type="InterPro" id="IPR055583">
    <property type="entry name" value="DUF7159"/>
</dbReference>
<keyword evidence="4" id="KW-1185">Reference proteome</keyword>
<sequence length="409" mass="42680">METYPGPFRLSGITAPAASWCAWDVRSSGNDRGANLETVLGLSLTPTTVGWVLAEGHGADGTILDHNELELHADRGVRAVHTAEQVTEEVLRVHSLAGASDHHLRVIGVTWNDEAAAQAALVMEALTDAGFDNVVPVRLRDSIETLAVAIAPIIGYEQTAVCVLEHESSTVVMVDGHEGDAQTVVKEVGGGFDGLRSWLTGMFHRTGWRPGGVVVVGADDDLTGFSWQLENALPVPVFAQTMAQVTVARGTALAAAQSTEFTDERLITEAYEQPVAAPAPRPGRRSYAGAVTALAAGAITFVCSTSMALGIQLAPDAQHGPTKRTASTPQVAEAVAPVAARPPAAEPTAPRSPAPAGEPVAHSSAPEDQQGGEAGQPDVHGRQPYLTRMLEHIPGDAGDQAAADDPEQP</sequence>
<evidence type="ECO:0000256" key="1">
    <source>
        <dbReference type="SAM" id="MobiDB-lite"/>
    </source>
</evidence>
<proteinExistence type="predicted"/>
<accession>A0A1Z4EIL8</accession>
<evidence type="ECO:0000259" key="2">
    <source>
        <dbReference type="Pfam" id="PF23717"/>
    </source>
</evidence>
<dbReference type="KEGG" id="mshg:MSG_02674"/>